<keyword evidence="4 7" id="KW-0238">DNA-binding</keyword>
<sequence>MRLLVVEDNARLCQAVAEGLRAQGFAVDVANSASEGLRAWRAADYDAAVLDLMLPDGSGLDALKDMRKRGSTTPVLILTALGAVEDRVRGLDCGADDYLIKPFAMQELIARLRALLRRPGAALGRMLTLGNVKLDTSARVATVADTPLDLTRSELIVLEALLRNQGRVLSKERLGECLYDFEQERSANSVETQVHRLRKKLTAAGAGVSLRTLRGLGYLASCAQPDA</sequence>
<dbReference type="InterPro" id="IPR001789">
    <property type="entry name" value="Sig_transdc_resp-reg_receiver"/>
</dbReference>
<evidence type="ECO:0000256" key="3">
    <source>
        <dbReference type="ARBA" id="ARBA00023015"/>
    </source>
</evidence>
<feature type="domain" description="Response regulatory" evidence="8">
    <location>
        <begin position="2"/>
        <end position="116"/>
    </location>
</feature>
<dbReference type="InterPro" id="IPR001867">
    <property type="entry name" value="OmpR/PhoB-type_DNA-bd"/>
</dbReference>
<keyword evidence="11" id="KW-1185">Reference proteome</keyword>
<name>A0A829YFP5_9GAMM</name>
<dbReference type="EMBL" id="BLJN01000004">
    <property type="protein sequence ID" value="GFE82094.1"/>
    <property type="molecule type" value="Genomic_DNA"/>
</dbReference>
<dbReference type="GO" id="GO:0005829">
    <property type="term" value="C:cytosol"/>
    <property type="evidence" value="ECO:0007669"/>
    <property type="project" value="TreeGrafter"/>
</dbReference>
<keyword evidence="5" id="KW-0804">Transcription</keyword>
<dbReference type="CDD" id="cd00383">
    <property type="entry name" value="trans_reg_C"/>
    <property type="match status" value="1"/>
</dbReference>
<evidence type="ECO:0000256" key="7">
    <source>
        <dbReference type="PROSITE-ProRule" id="PRU01091"/>
    </source>
</evidence>
<protein>
    <submittedName>
        <fullName evidence="10">DNA-binding response regulator</fullName>
    </submittedName>
</protein>
<proteinExistence type="predicted"/>
<gene>
    <name evidence="10" type="ORF">GCM10011487_40940</name>
</gene>
<dbReference type="PROSITE" id="PS50110">
    <property type="entry name" value="RESPONSE_REGULATORY"/>
    <property type="match status" value="1"/>
</dbReference>
<evidence type="ECO:0000256" key="6">
    <source>
        <dbReference type="PROSITE-ProRule" id="PRU00169"/>
    </source>
</evidence>
<dbReference type="SMART" id="SM00862">
    <property type="entry name" value="Trans_reg_C"/>
    <property type="match status" value="1"/>
</dbReference>
<keyword evidence="3" id="KW-0805">Transcription regulation</keyword>
<dbReference type="InterPro" id="IPR036388">
    <property type="entry name" value="WH-like_DNA-bd_sf"/>
</dbReference>
<feature type="DNA-binding region" description="OmpR/PhoB-type" evidence="7">
    <location>
        <begin position="124"/>
        <end position="222"/>
    </location>
</feature>
<evidence type="ECO:0000259" key="8">
    <source>
        <dbReference type="PROSITE" id="PS50110"/>
    </source>
</evidence>
<evidence type="ECO:0000256" key="5">
    <source>
        <dbReference type="ARBA" id="ARBA00023163"/>
    </source>
</evidence>
<dbReference type="FunFam" id="3.40.50.2300:FF:000002">
    <property type="entry name" value="DNA-binding response regulator PhoP"/>
    <property type="match status" value="1"/>
</dbReference>
<dbReference type="GO" id="GO:0000156">
    <property type="term" value="F:phosphorelay response regulator activity"/>
    <property type="evidence" value="ECO:0007669"/>
    <property type="project" value="TreeGrafter"/>
</dbReference>
<dbReference type="Gene3D" id="6.10.250.690">
    <property type="match status" value="1"/>
</dbReference>
<evidence type="ECO:0000256" key="1">
    <source>
        <dbReference type="ARBA" id="ARBA00022553"/>
    </source>
</evidence>
<evidence type="ECO:0000313" key="10">
    <source>
        <dbReference type="EMBL" id="GFE82094.1"/>
    </source>
</evidence>
<dbReference type="GO" id="GO:0000976">
    <property type="term" value="F:transcription cis-regulatory region binding"/>
    <property type="evidence" value="ECO:0007669"/>
    <property type="project" value="TreeGrafter"/>
</dbReference>
<dbReference type="PROSITE" id="PS51755">
    <property type="entry name" value="OMPR_PHOB"/>
    <property type="match status" value="1"/>
</dbReference>
<dbReference type="InterPro" id="IPR011006">
    <property type="entry name" value="CheY-like_superfamily"/>
</dbReference>
<accession>A0A829YFP5</accession>
<dbReference type="Gene3D" id="3.40.50.2300">
    <property type="match status" value="1"/>
</dbReference>
<evidence type="ECO:0000256" key="4">
    <source>
        <dbReference type="ARBA" id="ARBA00023125"/>
    </source>
</evidence>
<organism evidence="10 11">
    <name type="scientific">Steroidobacter agaridevorans</name>
    <dbReference type="NCBI Taxonomy" id="2695856"/>
    <lineage>
        <taxon>Bacteria</taxon>
        <taxon>Pseudomonadati</taxon>
        <taxon>Pseudomonadota</taxon>
        <taxon>Gammaproteobacteria</taxon>
        <taxon>Steroidobacterales</taxon>
        <taxon>Steroidobacteraceae</taxon>
        <taxon>Steroidobacter</taxon>
    </lineage>
</organism>
<dbReference type="Proteomes" id="UP000445000">
    <property type="component" value="Unassembled WGS sequence"/>
</dbReference>
<dbReference type="Pfam" id="PF00072">
    <property type="entry name" value="Response_reg"/>
    <property type="match status" value="1"/>
</dbReference>
<dbReference type="AlphaFoldDB" id="A0A829YFP5"/>
<feature type="modified residue" description="4-aspartylphosphate" evidence="6">
    <location>
        <position position="51"/>
    </location>
</feature>
<dbReference type="Gene3D" id="1.10.10.10">
    <property type="entry name" value="Winged helix-like DNA-binding domain superfamily/Winged helix DNA-binding domain"/>
    <property type="match status" value="1"/>
</dbReference>
<dbReference type="CDD" id="cd17624">
    <property type="entry name" value="REC_OmpR_PmrA-like"/>
    <property type="match status" value="1"/>
</dbReference>
<dbReference type="InterPro" id="IPR039420">
    <property type="entry name" value="WalR-like"/>
</dbReference>
<dbReference type="SUPFAM" id="SSF52172">
    <property type="entry name" value="CheY-like"/>
    <property type="match status" value="1"/>
</dbReference>
<evidence type="ECO:0000313" key="11">
    <source>
        <dbReference type="Proteomes" id="UP000445000"/>
    </source>
</evidence>
<dbReference type="GO" id="GO:0032993">
    <property type="term" value="C:protein-DNA complex"/>
    <property type="evidence" value="ECO:0007669"/>
    <property type="project" value="TreeGrafter"/>
</dbReference>
<dbReference type="RefSeq" id="WP_161813769.1">
    <property type="nucleotide sequence ID" value="NZ_BLJN01000004.1"/>
</dbReference>
<dbReference type="PANTHER" id="PTHR48111:SF36">
    <property type="entry name" value="TRANSCRIPTIONAL REGULATORY PROTEIN CUTR"/>
    <property type="match status" value="1"/>
</dbReference>
<evidence type="ECO:0000256" key="2">
    <source>
        <dbReference type="ARBA" id="ARBA00023012"/>
    </source>
</evidence>
<dbReference type="GO" id="GO:0006355">
    <property type="term" value="P:regulation of DNA-templated transcription"/>
    <property type="evidence" value="ECO:0007669"/>
    <property type="project" value="InterPro"/>
</dbReference>
<dbReference type="Pfam" id="PF00486">
    <property type="entry name" value="Trans_reg_C"/>
    <property type="match status" value="1"/>
</dbReference>
<reference evidence="11" key="1">
    <citation type="submission" date="2020-01" db="EMBL/GenBank/DDBJ databases">
        <title>'Steroidobacter agaridevorans' sp. nov., agar-degrading bacteria isolated from rhizosphere soils.</title>
        <authorList>
            <person name="Ikenaga M."/>
            <person name="Kataoka M."/>
            <person name="Murouchi A."/>
            <person name="Katsuragi S."/>
            <person name="Sakai M."/>
        </authorList>
    </citation>
    <scope>NUCLEOTIDE SEQUENCE [LARGE SCALE GENOMIC DNA]</scope>
    <source>
        <strain evidence="11">YU21-B</strain>
    </source>
</reference>
<evidence type="ECO:0000259" key="9">
    <source>
        <dbReference type="PROSITE" id="PS51755"/>
    </source>
</evidence>
<dbReference type="PANTHER" id="PTHR48111">
    <property type="entry name" value="REGULATOR OF RPOS"/>
    <property type="match status" value="1"/>
</dbReference>
<comment type="caution">
    <text evidence="10">The sequence shown here is derived from an EMBL/GenBank/DDBJ whole genome shotgun (WGS) entry which is preliminary data.</text>
</comment>
<keyword evidence="1 6" id="KW-0597">Phosphoprotein</keyword>
<keyword evidence="2" id="KW-0902">Two-component regulatory system</keyword>
<feature type="domain" description="OmpR/PhoB-type" evidence="9">
    <location>
        <begin position="124"/>
        <end position="222"/>
    </location>
</feature>
<dbReference type="SMART" id="SM00448">
    <property type="entry name" value="REC"/>
    <property type="match status" value="1"/>
</dbReference>